<name>A0ABX5VD65_9BACT</name>
<accession>A0ABX5VD65</accession>
<dbReference type="RefSeq" id="WP_138323648.1">
    <property type="nucleotide sequence ID" value="NZ_CP040463.1"/>
</dbReference>
<feature type="transmembrane region" description="Helical" evidence="1">
    <location>
        <begin position="117"/>
        <end position="138"/>
    </location>
</feature>
<keyword evidence="1" id="KW-0472">Membrane</keyword>
<dbReference type="EMBL" id="CP040463">
    <property type="protein sequence ID" value="QCT94986.1"/>
    <property type="molecule type" value="Genomic_DNA"/>
</dbReference>
<keyword evidence="1" id="KW-1133">Transmembrane helix</keyword>
<protein>
    <submittedName>
        <fullName evidence="2">Uncharacterized protein</fullName>
    </submittedName>
</protein>
<keyword evidence="1" id="KW-0812">Transmembrane</keyword>
<evidence type="ECO:0000313" key="2">
    <source>
        <dbReference type="EMBL" id="QCT94986.1"/>
    </source>
</evidence>
<feature type="transmembrane region" description="Helical" evidence="1">
    <location>
        <begin position="181"/>
        <end position="199"/>
    </location>
</feature>
<feature type="transmembrane region" description="Helical" evidence="1">
    <location>
        <begin position="206"/>
        <end position="227"/>
    </location>
</feature>
<gene>
    <name evidence="2" type="ORF">FE773_07215</name>
</gene>
<reference evidence="2 3" key="1">
    <citation type="submission" date="2019-05" db="EMBL/GenBank/DDBJ databases">
        <title>A comparative analysis of the Nautiliaceae.</title>
        <authorList>
            <person name="Grosche A."/>
            <person name="Smedile F."/>
            <person name="Vetriani C."/>
        </authorList>
    </citation>
    <scope>NUCLEOTIDE SEQUENCE [LARGE SCALE GENOMIC DNA]</scope>
    <source>
        <strain evidence="2 3">TB-2</strain>
    </source>
</reference>
<dbReference type="Proteomes" id="UP000306825">
    <property type="component" value="Chromosome"/>
</dbReference>
<evidence type="ECO:0000256" key="1">
    <source>
        <dbReference type="SAM" id="Phobius"/>
    </source>
</evidence>
<feature type="transmembrane region" description="Helical" evidence="1">
    <location>
        <begin position="65"/>
        <end position="90"/>
    </location>
</feature>
<proteinExistence type="predicted"/>
<organism evidence="2 3">
    <name type="scientific">Caminibacter mediatlanticus TB-2</name>
    <dbReference type="NCBI Taxonomy" id="391592"/>
    <lineage>
        <taxon>Bacteria</taxon>
        <taxon>Pseudomonadati</taxon>
        <taxon>Campylobacterota</taxon>
        <taxon>Epsilonproteobacteria</taxon>
        <taxon>Nautiliales</taxon>
        <taxon>Nautiliaceae</taxon>
        <taxon>Caminibacter</taxon>
    </lineage>
</organism>
<feature type="transmembrane region" description="Helical" evidence="1">
    <location>
        <begin position="158"/>
        <end position="175"/>
    </location>
</feature>
<evidence type="ECO:0000313" key="3">
    <source>
        <dbReference type="Proteomes" id="UP000306825"/>
    </source>
</evidence>
<keyword evidence="3" id="KW-1185">Reference proteome</keyword>
<feature type="transmembrane region" description="Helical" evidence="1">
    <location>
        <begin position="30"/>
        <end position="53"/>
    </location>
</feature>
<sequence length="308" mass="37486">MSNDFYGRYFKWKKIKNNIVISDFIKNKDFLFIVVIVTLSILITIEISQLRFLPPMSSDFMIEVIVFNVILSVIGLILIYFLLPLFFFFFRRILWLFGIYIEYKIIELLDLDFGKYYLSYLFLYIEIFMIIKLLYKIIYKMLLKVNDKLKTKLEKEEFKILLTSYFWVFLFMLIFSNFNLFLLMCMIILMIMIYTLYEINKTKKSLALLLIAFLIWFFLIFFIAQYFELGLRYMKIGNYVSTLYINNKNKYCDFLKSNYNIMYENKNFCKLEKAKVIFNLSINYYLKSNKSNQMIIIPRKYIISEIIK</sequence>